<gene>
    <name evidence="6" type="primary">fes</name>
    <name evidence="6" type="ORF">BN1804_02601</name>
</gene>
<dbReference type="InterPro" id="IPR013783">
    <property type="entry name" value="Ig-like_fold"/>
</dbReference>
<dbReference type="InterPro" id="IPR021764">
    <property type="entry name" value="Enterochelin_esterase_N"/>
</dbReference>
<dbReference type="EMBL" id="CVRY01000005">
    <property type="protein sequence ID" value="CRL63659.1"/>
    <property type="molecule type" value="Genomic_DNA"/>
</dbReference>
<evidence type="ECO:0000313" key="6">
    <source>
        <dbReference type="EMBL" id="CRL63659.1"/>
    </source>
</evidence>
<dbReference type="GO" id="GO:0005737">
    <property type="term" value="C:cytoplasm"/>
    <property type="evidence" value="ECO:0007669"/>
    <property type="project" value="UniProtKB-SubCell"/>
</dbReference>
<dbReference type="Pfam" id="PF11806">
    <property type="entry name" value="Enterochelin_N"/>
    <property type="match status" value="1"/>
</dbReference>
<dbReference type="InterPro" id="IPR050583">
    <property type="entry name" value="Mycobacterial_A85_antigen"/>
</dbReference>
<dbReference type="InterPro" id="IPR000801">
    <property type="entry name" value="Esterase-like"/>
</dbReference>
<evidence type="ECO:0000256" key="2">
    <source>
        <dbReference type="ARBA" id="ARBA00022490"/>
    </source>
</evidence>
<dbReference type="AlphaFoldDB" id="A0A0G4QDL6"/>
<feature type="domain" description="Enterochelin esterase N-terminal" evidence="5">
    <location>
        <begin position="163"/>
        <end position="252"/>
    </location>
</feature>
<keyword evidence="3" id="KW-0378">Hydrolase</keyword>
<evidence type="ECO:0000256" key="1">
    <source>
        <dbReference type="ARBA" id="ARBA00004496"/>
    </source>
</evidence>
<comment type="subcellular location">
    <subcellularLocation>
        <location evidence="1">Cytoplasm</location>
    </subcellularLocation>
</comment>
<accession>A0A0G4QDL6</accession>
<name>A0A0G4QDL6_9GAMM</name>
<reference evidence="7" key="1">
    <citation type="submission" date="2015-06" db="EMBL/GenBank/DDBJ databases">
        <authorList>
            <person name="Urmite Genomes"/>
        </authorList>
    </citation>
    <scope>NUCLEOTIDE SEQUENCE [LARGE SCALE GENOMIC DNA]</scope>
    <source>
        <strain evidence="7">CSUR P1867</strain>
    </source>
</reference>
<dbReference type="SUPFAM" id="SSF53474">
    <property type="entry name" value="alpha/beta-Hydrolases"/>
    <property type="match status" value="1"/>
</dbReference>
<proteinExistence type="inferred from homology"/>
<dbReference type="Pfam" id="PF00756">
    <property type="entry name" value="Esterase"/>
    <property type="match status" value="1"/>
</dbReference>
<comment type="similarity">
    <text evidence="4">Belongs to the Fes family.</text>
</comment>
<sequence>MICALMASFPSFANCLSVTEGNEITGQFDNNTVCFATHLEHERYVELNVKGIQNLRLETQDGTHIRSLLKDVPADGQQKIRFLLPKTSSYQLVAQGEKGKSWQLMLTTQPYQPLDKDAGISLTSPRLQTLAKQLDQKNIQAFWQQIRQEGTPLIEPYDSGKKRVTFLWQGAKKNVYLLGSPDGNHDPLTRLANSDIWYRSYIVPNDTLMQYKLAPDVPVIENSAPFEQRRAILTTAQADPFNSQNSPSQSEDIYNHFSLLSLGSKRECELPDILDRTMKGKTEIVRFHSEILNNDREIALYRPAQKMETPRILVLFDGQTYRRQYGIDKFFDKQIEEGKLAPMMILFVDSIDSDRRSVELPPNPDFYRFLADELFVWLEKEKGIHISAEETIVSGSSYGGLASSWVAFNRPDRFGKVLSMSGSYWWAPENEEPEWLIRQFEQADKKPLQFFLEAGLFESRGDKGGILNNNRHLKQVLEQKGYPVQSLEMASGHDYISWCETLYLGAKALTQENDEFKITP</sequence>
<evidence type="ECO:0000259" key="5">
    <source>
        <dbReference type="Pfam" id="PF11806"/>
    </source>
</evidence>
<dbReference type="PANTHER" id="PTHR48098">
    <property type="entry name" value="ENTEROCHELIN ESTERASE-RELATED"/>
    <property type="match status" value="1"/>
</dbReference>
<dbReference type="GO" id="GO:0005506">
    <property type="term" value="F:iron ion binding"/>
    <property type="evidence" value="ECO:0007669"/>
    <property type="project" value="InterPro"/>
</dbReference>
<dbReference type="GO" id="GO:0008849">
    <property type="term" value="F:enterochelin esterase activity"/>
    <property type="evidence" value="ECO:0007669"/>
    <property type="project" value="InterPro"/>
</dbReference>
<evidence type="ECO:0000256" key="3">
    <source>
        <dbReference type="ARBA" id="ARBA00022801"/>
    </source>
</evidence>
<dbReference type="InterPro" id="IPR014756">
    <property type="entry name" value="Ig_E-set"/>
</dbReference>
<dbReference type="Gene3D" id="2.60.40.10">
    <property type="entry name" value="Immunoglobulins"/>
    <property type="match status" value="1"/>
</dbReference>
<dbReference type="Proteomes" id="UP000183920">
    <property type="component" value="Unassembled WGS sequence"/>
</dbReference>
<dbReference type="GO" id="GO:0006826">
    <property type="term" value="P:iron ion transport"/>
    <property type="evidence" value="ECO:0007669"/>
    <property type="project" value="InterPro"/>
</dbReference>
<keyword evidence="2" id="KW-0963">Cytoplasm</keyword>
<dbReference type="SUPFAM" id="SSF81296">
    <property type="entry name" value="E set domains"/>
    <property type="match status" value="1"/>
</dbReference>
<evidence type="ECO:0000313" key="7">
    <source>
        <dbReference type="Proteomes" id="UP000183920"/>
    </source>
</evidence>
<protein>
    <submittedName>
        <fullName evidence="6">Enterochelin esterase</fullName>
    </submittedName>
</protein>
<dbReference type="InterPro" id="IPR029058">
    <property type="entry name" value="AB_hydrolase_fold"/>
</dbReference>
<organism evidence="6 7">
    <name type="scientific">Proteus penneri</name>
    <dbReference type="NCBI Taxonomy" id="102862"/>
    <lineage>
        <taxon>Bacteria</taxon>
        <taxon>Pseudomonadati</taxon>
        <taxon>Pseudomonadota</taxon>
        <taxon>Gammaproteobacteria</taxon>
        <taxon>Enterobacterales</taxon>
        <taxon>Morganellaceae</taxon>
        <taxon>Proteus</taxon>
    </lineage>
</organism>
<evidence type="ECO:0000256" key="4">
    <source>
        <dbReference type="ARBA" id="ARBA00024201"/>
    </source>
</evidence>
<dbReference type="Gene3D" id="3.40.50.1820">
    <property type="entry name" value="alpha/beta hydrolase"/>
    <property type="match status" value="1"/>
</dbReference>
<dbReference type="PANTHER" id="PTHR48098:SF3">
    <property type="entry name" value="IRON(III) ENTEROBACTIN ESTERASE"/>
    <property type="match status" value="1"/>
</dbReference>